<dbReference type="AlphaFoldDB" id="A0A166FX81"/>
<protein>
    <submittedName>
        <fullName evidence="1">Uncharacterized protein</fullName>
    </submittedName>
</protein>
<dbReference type="Proteomes" id="UP000076798">
    <property type="component" value="Unassembled WGS sequence"/>
</dbReference>
<accession>A0A166FX81</accession>
<evidence type="ECO:0000313" key="2">
    <source>
        <dbReference type="Proteomes" id="UP000076798"/>
    </source>
</evidence>
<proteinExistence type="predicted"/>
<reference evidence="1 2" key="1">
    <citation type="journal article" date="2016" name="Mol. Biol. Evol.">
        <title>Comparative Genomics of Early-Diverging Mushroom-Forming Fungi Provides Insights into the Origins of Lignocellulose Decay Capabilities.</title>
        <authorList>
            <person name="Nagy L.G."/>
            <person name="Riley R."/>
            <person name="Tritt A."/>
            <person name="Adam C."/>
            <person name="Daum C."/>
            <person name="Floudas D."/>
            <person name="Sun H."/>
            <person name="Yadav J.S."/>
            <person name="Pangilinan J."/>
            <person name="Larsson K.H."/>
            <person name="Matsuura K."/>
            <person name="Barry K."/>
            <person name="Labutti K."/>
            <person name="Kuo R."/>
            <person name="Ohm R.A."/>
            <person name="Bhattacharya S.S."/>
            <person name="Shirouzu T."/>
            <person name="Yoshinaga Y."/>
            <person name="Martin F.M."/>
            <person name="Grigoriev I.V."/>
            <person name="Hibbett D.S."/>
        </authorList>
    </citation>
    <scope>NUCLEOTIDE SEQUENCE [LARGE SCALE GENOMIC DNA]</scope>
    <source>
        <strain evidence="1 2">HHB10207 ss-3</strain>
    </source>
</reference>
<keyword evidence="2" id="KW-1185">Reference proteome</keyword>
<gene>
    <name evidence="1" type="ORF">SISSUDRAFT_1043405</name>
</gene>
<name>A0A166FX81_9AGAM</name>
<sequence length="94" mass="10676">MQGSRRPLCRWENPAADEVDYSPCLRVPSSPLEAERLTYDGMLSGFYNYPPVGLCDQPDLEYGSAWTMLGFDSLPDVNNSVWYYKPSALMNVIF</sequence>
<organism evidence="1 2">
    <name type="scientific">Sistotremastrum suecicum HHB10207 ss-3</name>
    <dbReference type="NCBI Taxonomy" id="1314776"/>
    <lineage>
        <taxon>Eukaryota</taxon>
        <taxon>Fungi</taxon>
        <taxon>Dikarya</taxon>
        <taxon>Basidiomycota</taxon>
        <taxon>Agaricomycotina</taxon>
        <taxon>Agaricomycetes</taxon>
        <taxon>Sistotremastrales</taxon>
        <taxon>Sistotremastraceae</taxon>
        <taxon>Sistotremastrum</taxon>
    </lineage>
</organism>
<dbReference type="EMBL" id="KV428025">
    <property type="protein sequence ID" value="KZT41088.1"/>
    <property type="molecule type" value="Genomic_DNA"/>
</dbReference>
<evidence type="ECO:0000313" key="1">
    <source>
        <dbReference type="EMBL" id="KZT41088.1"/>
    </source>
</evidence>